<keyword evidence="2" id="KW-1185">Reference proteome</keyword>
<accession>A0A168N0G1</accession>
<dbReference type="RefSeq" id="WP_068528511.1">
    <property type="nucleotide sequence ID" value="NZ_LVJH01000003.1"/>
</dbReference>
<dbReference type="EMBL" id="LVJH01000003">
    <property type="protein sequence ID" value="OAB45253.1"/>
    <property type="molecule type" value="Genomic_DNA"/>
</dbReference>
<evidence type="ECO:0000313" key="2">
    <source>
        <dbReference type="Proteomes" id="UP000076967"/>
    </source>
</evidence>
<organism evidence="1 2">
    <name type="scientific">Paenibacillus glacialis</name>
    <dbReference type="NCBI Taxonomy" id="494026"/>
    <lineage>
        <taxon>Bacteria</taxon>
        <taxon>Bacillati</taxon>
        <taxon>Bacillota</taxon>
        <taxon>Bacilli</taxon>
        <taxon>Bacillales</taxon>
        <taxon>Paenibacillaceae</taxon>
        <taxon>Paenibacillus</taxon>
    </lineage>
</organism>
<proteinExistence type="predicted"/>
<gene>
    <name evidence="1" type="ORF">PGLA_03050</name>
</gene>
<evidence type="ECO:0000313" key="1">
    <source>
        <dbReference type="EMBL" id="OAB45253.1"/>
    </source>
</evidence>
<protein>
    <submittedName>
        <fullName evidence="1">Uncharacterized protein</fullName>
    </submittedName>
</protein>
<dbReference type="AlphaFoldDB" id="A0A168N0G1"/>
<name>A0A168N0G1_9BACL</name>
<reference evidence="1 2" key="1">
    <citation type="submission" date="2016-03" db="EMBL/GenBank/DDBJ databases">
        <title>Draft genome sequence of Paenibacillus glacialis DSM 22343.</title>
        <authorList>
            <person name="Shin S.-K."/>
            <person name="Yi H."/>
        </authorList>
    </citation>
    <scope>NUCLEOTIDE SEQUENCE [LARGE SCALE GENOMIC DNA]</scope>
    <source>
        <strain evidence="1 2">DSM 22343</strain>
    </source>
</reference>
<dbReference type="Proteomes" id="UP000076967">
    <property type="component" value="Unassembled WGS sequence"/>
</dbReference>
<comment type="caution">
    <text evidence="1">The sequence shown here is derived from an EMBL/GenBank/DDBJ whole genome shotgun (WGS) entry which is preliminary data.</text>
</comment>
<sequence>MKTDGWIPLEELNDSQYIWAGTKVRLYGVGLNVKDKAEDYYDYLLSYIYDNNEYLQLTNLSHGEAGNIICVIKKDQPNQYSLGRTLKEMMGIKDTYVLFE</sequence>